<reference evidence="3" key="1">
    <citation type="journal article" date="2023" name="Mol. Phylogenet. Evol.">
        <title>Genome-scale phylogeny and comparative genomics of the fungal order Sordariales.</title>
        <authorList>
            <person name="Hensen N."/>
            <person name="Bonometti L."/>
            <person name="Westerberg I."/>
            <person name="Brannstrom I.O."/>
            <person name="Guillou S."/>
            <person name="Cros-Aarteil S."/>
            <person name="Calhoun S."/>
            <person name="Haridas S."/>
            <person name="Kuo A."/>
            <person name="Mondo S."/>
            <person name="Pangilinan J."/>
            <person name="Riley R."/>
            <person name="LaButti K."/>
            <person name="Andreopoulos B."/>
            <person name="Lipzen A."/>
            <person name="Chen C."/>
            <person name="Yan M."/>
            <person name="Daum C."/>
            <person name="Ng V."/>
            <person name="Clum A."/>
            <person name="Steindorff A."/>
            <person name="Ohm R.A."/>
            <person name="Martin F."/>
            <person name="Silar P."/>
            <person name="Natvig D.O."/>
            <person name="Lalanne C."/>
            <person name="Gautier V."/>
            <person name="Ament-Velasquez S.L."/>
            <person name="Kruys A."/>
            <person name="Hutchinson M.I."/>
            <person name="Powell A.J."/>
            <person name="Barry K."/>
            <person name="Miller A.N."/>
            <person name="Grigoriev I.V."/>
            <person name="Debuchy R."/>
            <person name="Gladieux P."/>
            <person name="Hiltunen Thoren M."/>
            <person name="Johannesson H."/>
        </authorList>
    </citation>
    <scope>NUCLEOTIDE SEQUENCE</scope>
    <source>
        <strain evidence="3">CBS 626.80</strain>
    </source>
</reference>
<evidence type="ECO:0008006" key="5">
    <source>
        <dbReference type="Google" id="ProtNLM"/>
    </source>
</evidence>
<feature type="region of interest" description="Disordered" evidence="1">
    <location>
        <begin position="312"/>
        <end position="396"/>
    </location>
</feature>
<accession>A0AAN6NWM1</accession>
<evidence type="ECO:0000256" key="1">
    <source>
        <dbReference type="SAM" id="MobiDB-lite"/>
    </source>
</evidence>
<keyword evidence="2" id="KW-0472">Membrane</keyword>
<reference evidence="3" key="2">
    <citation type="submission" date="2023-06" db="EMBL/GenBank/DDBJ databases">
        <authorList>
            <consortium name="Lawrence Berkeley National Laboratory"/>
            <person name="Mondo S.J."/>
            <person name="Hensen N."/>
            <person name="Bonometti L."/>
            <person name="Westerberg I."/>
            <person name="Brannstrom I.O."/>
            <person name="Guillou S."/>
            <person name="Cros-Aarteil S."/>
            <person name="Calhoun S."/>
            <person name="Haridas S."/>
            <person name="Kuo A."/>
            <person name="Pangilinan J."/>
            <person name="Riley R."/>
            <person name="Labutti K."/>
            <person name="Andreopoulos B."/>
            <person name="Lipzen A."/>
            <person name="Chen C."/>
            <person name="Yanf M."/>
            <person name="Daum C."/>
            <person name="Ng V."/>
            <person name="Clum A."/>
            <person name="Steindorff A."/>
            <person name="Ohm R."/>
            <person name="Martin F."/>
            <person name="Silar P."/>
            <person name="Natvig D."/>
            <person name="Lalanne C."/>
            <person name="Gautier V."/>
            <person name="Ament-Velasquez S.L."/>
            <person name="Kruys A."/>
            <person name="Hutchinson M.I."/>
            <person name="Powell A.J."/>
            <person name="Barry K."/>
            <person name="Miller A.N."/>
            <person name="Grigoriev I.V."/>
            <person name="Debuchy R."/>
            <person name="Gladieux P."/>
            <person name="Thoren M.H."/>
            <person name="Johannesson H."/>
        </authorList>
    </citation>
    <scope>NUCLEOTIDE SEQUENCE</scope>
    <source>
        <strain evidence="3">CBS 626.80</strain>
    </source>
</reference>
<dbReference type="PANTHER" id="PTHR42044">
    <property type="entry name" value="DUF676 DOMAIN-CONTAINING PROTEIN-RELATED"/>
    <property type="match status" value="1"/>
</dbReference>
<keyword evidence="2" id="KW-1133">Transmembrane helix</keyword>
<protein>
    <recommendedName>
        <fullName evidence="5">DUF676 domain-containing protein</fullName>
    </recommendedName>
</protein>
<evidence type="ECO:0000313" key="3">
    <source>
        <dbReference type="EMBL" id="KAK3953265.1"/>
    </source>
</evidence>
<feature type="transmembrane region" description="Helical" evidence="2">
    <location>
        <begin position="124"/>
        <end position="146"/>
    </location>
</feature>
<dbReference type="PANTHER" id="PTHR42044:SF1">
    <property type="entry name" value="DUF676 DOMAIN-CONTAINING PROTEIN"/>
    <property type="match status" value="1"/>
</dbReference>
<feature type="transmembrane region" description="Helical" evidence="2">
    <location>
        <begin position="6"/>
        <end position="24"/>
    </location>
</feature>
<dbReference type="EMBL" id="MU859108">
    <property type="protein sequence ID" value="KAK3953265.1"/>
    <property type="molecule type" value="Genomic_DNA"/>
</dbReference>
<feature type="compositionally biased region" description="Low complexity" evidence="1">
    <location>
        <begin position="354"/>
        <end position="378"/>
    </location>
</feature>
<gene>
    <name evidence="3" type="ORF">QBC32DRAFT_121780</name>
</gene>
<dbReference type="Proteomes" id="UP001303222">
    <property type="component" value="Unassembled WGS sequence"/>
</dbReference>
<feature type="compositionally biased region" description="Polar residues" evidence="1">
    <location>
        <begin position="312"/>
        <end position="353"/>
    </location>
</feature>
<keyword evidence="2" id="KW-0812">Transmembrane</keyword>
<dbReference type="AlphaFoldDB" id="A0AAN6NWM1"/>
<evidence type="ECO:0000256" key="2">
    <source>
        <dbReference type="SAM" id="Phobius"/>
    </source>
</evidence>
<organism evidence="3 4">
    <name type="scientific">Pseudoneurospora amorphoporcata</name>
    <dbReference type="NCBI Taxonomy" id="241081"/>
    <lineage>
        <taxon>Eukaryota</taxon>
        <taxon>Fungi</taxon>
        <taxon>Dikarya</taxon>
        <taxon>Ascomycota</taxon>
        <taxon>Pezizomycotina</taxon>
        <taxon>Sordariomycetes</taxon>
        <taxon>Sordariomycetidae</taxon>
        <taxon>Sordariales</taxon>
        <taxon>Sordariaceae</taxon>
        <taxon>Pseudoneurospora</taxon>
    </lineage>
</organism>
<sequence length="602" mass="65745">MPTLLVISGFTIVAIFASLAFMASKWRKAETPTSNKTKFFGSQIGEQSVINYSYTDRPLKLMAFDIYYFFKFIWALPYVLIPLSPSDSGDLDELSITRGNLFCVGLHAVLVVLQLGFIVTLPTLILFPVWTAALAIGLFMLVNSWLCTLLNGKEVEYHSDSKYAPALPEHAHEQWIFINGVAVGEHWMQSNLNRLAITFKRPILGIHNKTAGILFDVIECLVQRNLGYATADVRICYRIIKEKLYNPQYSKVIFVLHSQGAIEGGMIIDWLLQELPQNLLAKLEVYTFGNAANHFNNPHRNIRSQHNAISNPLAASTDSTNTTVGSGNTEQAQGALSDNQPLTETSPQAQQQRTTTTGTTPAATGTTAAAPTTDTYTTNGEEPTSSSSSSWVEPSIPALTSETSAITPSAVSGRAIGHIEHYAHTTDFVALWGILHFATSIPGQRTIPRFIGRVFARTTVRGGHQLCQHYLDGMFPLEKDPKTGAFIGCAETGNEFMESEITVGEAGSEMTAAKEAMEISWLANGITGNGNNDEAVGGVAIHGGHSPVERKGRARTRRESKPAKVKVKDLSRLWKYRNGRSPDDTPPMLVTGADGVLRTATV</sequence>
<name>A0AAN6NWM1_9PEZI</name>
<comment type="caution">
    <text evidence="3">The sequence shown here is derived from an EMBL/GenBank/DDBJ whole genome shotgun (WGS) entry which is preliminary data.</text>
</comment>
<evidence type="ECO:0000313" key="4">
    <source>
        <dbReference type="Proteomes" id="UP001303222"/>
    </source>
</evidence>
<keyword evidence="4" id="KW-1185">Reference proteome</keyword>
<proteinExistence type="predicted"/>
<feature type="transmembrane region" description="Helical" evidence="2">
    <location>
        <begin position="96"/>
        <end position="117"/>
    </location>
</feature>
<feature type="transmembrane region" description="Helical" evidence="2">
    <location>
        <begin position="66"/>
        <end position="84"/>
    </location>
</feature>